<dbReference type="InterPro" id="IPR050832">
    <property type="entry name" value="Bact_Acetyltransf"/>
</dbReference>
<dbReference type="Proteomes" id="UP000184287">
    <property type="component" value="Unassembled WGS sequence"/>
</dbReference>
<keyword evidence="5" id="KW-1185">Reference proteome</keyword>
<dbReference type="CDD" id="cd04301">
    <property type="entry name" value="NAT_SF"/>
    <property type="match status" value="1"/>
</dbReference>
<feature type="domain" description="N-acetyltransferase" evidence="3">
    <location>
        <begin position="20"/>
        <end position="169"/>
    </location>
</feature>
<dbReference type="Pfam" id="PF00583">
    <property type="entry name" value="Acetyltransf_1"/>
    <property type="match status" value="1"/>
</dbReference>
<keyword evidence="2" id="KW-0012">Acyltransferase</keyword>
<dbReference type="InterPro" id="IPR016181">
    <property type="entry name" value="Acyl_CoA_acyltransferase"/>
</dbReference>
<dbReference type="InterPro" id="IPR000182">
    <property type="entry name" value="GNAT_dom"/>
</dbReference>
<dbReference type="SUPFAM" id="SSF55729">
    <property type="entry name" value="Acyl-CoA N-acyltransferases (Nat)"/>
    <property type="match status" value="1"/>
</dbReference>
<evidence type="ECO:0000313" key="5">
    <source>
        <dbReference type="Proteomes" id="UP000184287"/>
    </source>
</evidence>
<sequence length="170" mass="19905">MLRFLGNFASSLIFKNFNMEKIVKAEMKHLAEFSVLFNNYRIFYQQESDLEKATAFLKDRITNGESDTFLAVVDGKAVGFAQLYSLFHYKTLQRQWLLSDLFVDPEYRGLGLSVKIIDRCKAFCEETDACGLLLETQKTNDIGNKLYPRCGFEVDEEHNYYNWWKKETES</sequence>
<dbReference type="GO" id="GO:0016747">
    <property type="term" value="F:acyltransferase activity, transferring groups other than amino-acyl groups"/>
    <property type="evidence" value="ECO:0007669"/>
    <property type="project" value="InterPro"/>
</dbReference>
<evidence type="ECO:0000313" key="4">
    <source>
        <dbReference type="EMBL" id="SHG30669.1"/>
    </source>
</evidence>
<gene>
    <name evidence="4" type="ORF">SAMN04488522_10527</name>
</gene>
<accession>A0A1M5IRP4</accession>
<dbReference type="STRING" id="288992.SAMN04488522_10527"/>
<dbReference type="EMBL" id="FQUQ01000005">
    <property type="protein sequence ID" value="SHG30669.1"/>
    <property type="molecule type" value="Genomic_DNA"/>
</dbReference>
<evidence type="ECO:0000256" key="2">
    <source>
        <dbReference type="ARBA" id="ARBA00023315"/>
    </source>
</evidence>
<dbReference type="PROSITE" id="PS51186">
    <property type="entry name" value="GNAT"/>
    <property type="match status" value="1"/>
</dbReference>
<protein>
    <submittedName>
        <fullName evidence="4">Acetyltransferase (GNAT) family protein</fullName>
    </submittedName>
</protein>
<evidence type="ECO:0000256" key="1">
    <source>
        <dbReference type="ARBA" id="ARBA00022679"/>
    </source>
</evidence>
<dbReference type="PANTHER" id="PTHR43877:SF2">
    <property type="entry name" value="AMINOALKYLPHOSPHONATE N-ACETYLTRANSFERASE-RELATED"/>
    <property type="match status" value="1"/>
</dbReference>
<dbReference type="Gene3D" id="3.40.630.30">
    <property type="match status" value="1"/>
</dbReference>
<dbReference type="PANTHER" id="PTHR43877">
    <property type="entry name" value="AMINOALKYLPHOSPHONATE N-ACETYLTRANSFERASE-RELATED-RELATED"/>
    <property type="match status" value="1"/>
</dbReference>
<reference evidence="5" key="1">
    <citation type="submission" date="2016-11" db="EMBL/GenBank/DDBJ databases">
        <authorList>
            <person name="Varghese N."/>
            <person name="Submissions S."/>
        </authorList>
    </citation>
    <scope>NUCLEOTIDE SEQUENCE [LARGE SCALE GENOMIC DNA]</scope>
    <source>
        <strain evidence="5">DSM 16990</strain>
    </source>
</reference>
<keyword evidence="1 4" id="KW-0808">Transferase</keyword>
<organism evidence="4 5">
    <name type="scientific">Pedobacter caeni</name>
    <dbReference type="NCBI Taxonomy" id="288992"/>
    <lineage>
        <taxon>Bacteria</taxon>
        <taxon>Pseudomonadati</taxon>
        <taxon>Bacteroidota</taxon>
        <taxon>Sphingobacteriia</taxon>
        <taxon>Sphingobacteriales</taxon>
        <taxon>Sphingobacteriaceae</taxon>
        <taxon>Pedobacter</taxon>
    </lineage>
</organism>
<name>A0A1M5IRP4_9SPHI</name>
<proteinExistence type="predicted"/>
<dbReference type="AlphaFoldDB" id="A0A1M5IRP4"/>
<evidence type="ECO:0000259" key="3">
    <source>
        <dbReference type="PROSITE" id="PS51186"/>
    </source>
</evidence>